<proteinExistence type="predicted"/>
<feature type="transmembrane region" description="Helical" evidence="2">
    <location>
        <begin position="88"/>
        <end position="110"/>
    </location>
</feature>
<feature type="region of interest" description="Disordered" evidence="1">
    <location>
        <begin position="301"/>
        <end position="323"/>
    </location>
</feature>
<accession>A0ABP1E650</accession>
<reference evidence="4" key="1">
    <citation type="submission" date="2024-04" db="EMBL/GenBank/DDBJ databases">
        <authorList>
            <person name="Shaw F."/>
            <person name="Minotto A."/>
        </authorList>
    </citation>
    <scope>NUCLEOTIDE SEQUENCE [LARGE SCALE GENOMIC DNA]</scope>
</reference>
<keyword evidence="2" id="KW-0812">Transmembrane</keyword>
<gene>
    <name evidence="3" type="ORF">GFSPODELE1_LOCUS10225</name>
</gene>
<organism evidence="3 4">
    <name type="scientific">Somion occarium</name>
    <dbReference type="NCBI Taxonomy" id="3059160"/>
    <lineage>
        <taxon>Eukaryota</taxon>
        <taxon>Fungi</taxon>
        <taxon>Dikarya</taxon>
        <taxon>Basidiomycota</taxon>
        <taxon>Agaricomycotina</taxon>
        <taxon>Agaricomycetes</taxon>
        <taxon>Polyporales</taxon>
        <taxon>Cerrenaceae</taxon>
        <taxon>Somion</taxon>
    </lineage>
</organism>
<keyword evidence="4" id="KW-1185">Reference proteome</keyword>
<feature type="transmembrane region" description="Helical" evidence="2">
    <location>
        <begin position="217"/>
        <end position="242"/>
    </location>
</feature>
<name>A0ABP1E650_9APHY</name>
<evidence type="ECO:0000256" key="2">
    <source>
        <dbReference type="SAM" id="Phobius"/>
    </source>
</evidence>
<keyword evidence="2" id="KW-1133">Transmembrane helix</keyword>
<evidence type="ECO:0000313" key="4">
    <source>
        <dbReference type="Proteomes" id="UP001497453"/>
    </source>
</evidence>
<evidence type="ECO:0000313" key="3">
    <source>
        <dbReference type="EMBL" id="CAL1715440.1"/>
    </source>
</evidence>
<feature type="transmembrane region" description="Helical" evidence="2">
    <location>
        <begin position="20"/>
        <end position="41"/>
    </location>
</feature>
<feature type="transmembrane region" description="Helical" evidence="2">
    <location>
        <begin position="248"/>
        <end position="267"/>
    </location>
</feature>
<dbReference type="EMBL" id="OZ037951">
    <property type="protein sequence ID" value="CAL1715440.1"/>
    <property type="molecule type" value="Genomic_DNA"/>
</dbReference>
<feature type="transmembrane region" description="Helical" evidence="2">
    <location>
        <begin position="122"/>
        <end position="142"/>
    </location>
</feature>
<keyword evidence="2" id="KW-0472">Membrane</keyword>
<sequence length="323" mass="36171">MSSAVGSENDVLDALERSRIPSYAAVSAAAVLLYDICLTIFQEISRSFLGTILLYRVGKDKSWTHTVRCRLLKPFLTVILLRSFRCEAFLWSSGFGQIITTQTVNIILVLRIHALYNRRRRILLLLMCLVIIELAIELYSTIGELSGAQVLDPPLGLPWSGCIFLPPDTRRYTLPAWVFCLFVAFVFFLMTMYKFIALTRGGYYLGGSTAWERAPPVLFTFVQDGSIYFLLTFCVVLVATLIMHINVLMPYTGVIIPSWVMTIYSLAGSRLILNLRAVTHGDMLDRSIEGSLVSSMRIQRHSGESTDVGGGETLASDVEMDHM</sequence>
<feature type="transmembrane region" description="Helical" evidence="2">
    <location>
        <begin position="174"/>
        <end position="196"/>
    </location>
</feature>
<evidence type="ECO:0000256" key="1">
    <source>
        <dbReference type="SAM" id="MobiDB-lite"/>
    </source>
</evidence>
<dbReference type="Proteomes" id="UP001497453">
    <property type="component" value="Chromosome 8"/>
</dbReference>
<protein>
    <submittedName>
        <fullName evidence="3">Uncharacterized protein</fullName>
    </submittedName>
</protein>